<name>A0A8J2MU77_COTCN</name>
<sequence>MIGSEANRTDILIKWIERVRPDVVCLGETHINDDVQDHEIGINNYKLVRTNTINNRTGGVITYITKSIEFKLIMNNVKICEGTWLNICQLKSKEKILIVNLYRSPSSNISDFCSNIENFLNIDNIIDRSKLIIVGDFNVDIMKENYYSKKIINRLASLGLKQNIKSPTRATLNSDTIIDSLFSNFKCKTE</sequence>
<reference evidence="2" key="1">
    <citation type="submission" date="2021-04" db="EMBL/GenBank/DDBJ databases">
        <authorList>
            <person name="Chebbi M.A.C M."/>
        </authorList>
    </citation>
    <scope>NUCLEOTIDE SEQUENCE</scope>
</reference>
<evidence type="ECO:0000259" key="1">
    <source>
        <dbReference type="Pfam" id="PF03372"/>
    </source>
</evidence>
<dbReference type="OrthoDB" id="7634906at2759"/>
<dbReference type="SUPFAM" id="SSF56219">
    <property type="entry name" value="DNase I-like"/>
    <property type="match status" value="1"/>
</dbReference>
<dbReference type="InterPro" id="IPR005135">
    <property type="entry name" value="Endo/exonuclease/phosphatase"/>
</dbReference>
<proteinExistence type="predicted"/>
<dbReference type="Proteomes" id="UP000786811">
    <property type="component" value="Unassembled WGS sequence"/>
</dbReference>
<evidence type="ECO:0000313" key="2">
    <source>
        <dbReference type="EMBL" id="CAG5110818.1"/>
    </source>
</evidence>
<keyword evidence="3" id="KW-1185">Reference proteome</keyword>
<dbReference type="AlphaFoldDB" id="A0A8J2MU77"/>
<dbReference type="GO" id="GO:0003824">
    <property type="term" value="F:catalytic activity"/>
    <property type="evidence" value="ECO:0007669"/>
    <property type="project" value="InterPro"/>
</dbReference>
<evidence type="ECO:0000313" key="3">
    <source>
        <dbReference type="Proteomes" id="UP000786811"/>
    </source>
</evidence>
<dbReference type="InterPro" id="IPR036691">
    <property type="entry name" value="Endo/exonu/phosph_ase_sf"/>
</dbReference>
<dbReference type="Gene3D" id="3.60.10.10">
    <property type="entry name" value="Endonuclease/exonuclease/phosphatase"/>
    <property type="match status" value="1"/>
</dbReference>
<accession>A0A8J2MU77</accession>
<dbReference type="PANTHER" id="PTHR33395">
    <property type="entry name" value="TRANSCRIPTASE, PUTATIVE-RELATED-RELATED"/>
    <property type="match status" value="1"/>
</dbReference>
<dbReference type="EMBL" id="CAJNRD030001882">
    <property type="protein sequence ID" value="CAG5110818.1"/>
    <property type="molecule type" value="Genomic_DNA"/>
</dbReference>
<organism evidence="2 3">
    <name type="scientific">Cotesia congregata</name>
    <name type="common">Parasitoid wasp</name>
    <name type="synonym">Apanteles congregatus</name>
    <dbReference type="NCBI Taxonomy" id="51543"/>
    <lineage>
        <taxon>Eukaryota</taxon>
        <taxon>Metazoa</taxon>
        <taxon>Ecdysozoa</taxon>
        <taxon>Arthropoda</taxon>
        <taxon>Hexapoda</taxon>
        <taxon>Insecta</taxon>
        <taxon>Pterygota</taxon>
        <taxon>Neoptera</taxon>
        <taxon>Endopterygota</taxon>
        <taxon>Hymenoptera</taxon>
        <taxon>Apocrita</taxon>
        <taxon>Ichneumonoidea</taxon>
        <taxon>Braconidae</taxon>
        <taxon>Microgastrinae</taxon>
        <taxon>Cotesia</taxon>
    </lineage>
</organism>
<dbReference type="PANTHER" id="PTHR33395:SF22">
    <property type="entry name" value="REVERSE TRANSCRIPTASE DOMAIN-CONTAINING PROTEIN"/>
    <property type="match status" value="1"/>
</dbReference>
<comment type="caution">
    <text evidence="2">The sequence shown here is derived from an EMBL/GenBank/DDBJ whole genome shotgun (WGS) entry which is preliminary data.</text>
</comment>
<feature type="domain" description="Endonuclease/exonuclease/phosphatase" evidence="1">
    <location>
        <begin position="6"/>
        <end position="155"/>
    </location>
</feature>
<dbReference type="Pfam" id="PF03372">
    <property type="entry name" value="Exo_endo_phos"/>
    <property type="match status" value="1"/>
</dbReference>
<gene>
    <name evidence="2" type="ORF">HICCMSTLAB_LOCUS14102</name>
</gene>
<protein>
    <recommendedName>
        <fullName evidence="1">Endonuclease/exonuclease/phosphatase domain-containing protein</fullName>
    </recommendedName>
</protein>
<feature type="non-terminal residue" evidence="2">
    <location>
        <position position="1"/>
    </location>
</feature>